<protein>
    <recommendedName>
        <fullName evidence="4">Cytochrome c domain-containing protein</fullName>
    </recommendedName>
</protein>
<dbReference type="AlphaFoldDB" id="A0A381VZZ6"/>
<name>A0A381VZZ6_9ZZZZ</name>
<gene>
    <name evidence="5" type="ORF">METZ01_LOCUS98646</name>
</gene>
<dbReference type="SUPFAM" id="SSF46626">
    <property type="entry name" value="Cytochrome c"/>
    <property type="match status" value="1"/>
</dbReference>
<organism evidence="5">
    <name type="scientific">marine metagenome</name>
    <dbReference type="NCBI Taxonomy" id="408172"/>
    <lineage>
        <taxon>unclassified sequences</taxon>
        <taxon>metagenomes</taxon>
        <taxon>ecological metagenomes</taxon>
    </lineage>
</organism>
<feature type="non-terminal residue" evidence="5">
    <location>
        <position position="103"/>
    </location>
</feature>
<proteinExistence type="predicted"/>
<feature type="domain" description="Cytochrome c" evidence="4">
    <location>
        <begin position="46"/>
        <end position="103"/>
    </location>
</feature>
<dbReference type="InterPro" id="IPR036909">
    <property type="entry name" value="Cyt_c-like_dom_sf"/>
</dbReference>
<keyword evidence="2" id="KW-0479">Metal-binding</keyword>
<evidence type="ECO:0000256" key="2">
    <source>
        <dbReference type="ARBA" id="ARBA00022723"/>
    </source>
</evidence>
<keyword evidence="3" id="KW-0408">Iron</keyword>
<dbReference type="GO" id="GO:0046872">
    <property type="term" value="F:metal ion binding"/>
    <property type="evidence" value="ECO:0007669"/>
    <property type="project" value="UniProtKB-KW"/>
</dbReference>
<reference evidence="5" key="1">
    <citation type="submission" date="2018-05" db="EMBL/GenBank/DDBJ databases">
        <authorList>
            <person name="Lanie J.A."/>
            <person name="Ng W.-L."/>
            <person name="Kazmierczak K.M."/>
            <person name="Andrzejewski T.M."/>
            <person name="Davidsen T.M."/>
            <person name="Wayne K.J."/>
            <person name="Tettelin H."/>
            <person name="Glass J.I."/>
            <person name="Rusch D."/>
            <person name="Podicherti R."/>
            <person name="Tsui H.-C.T."/>
            <person name="Winkler M.E."/>
        </authorList>
    </citation>
    <scope>NUCLEOTIDE SEQUENCE</scope>
</reference>
<keyword evidence="1" id="KW-0349">Heme</keyword>
<dbReference type="PROSITE" id="PS51007">
    <property type="entry name" value="CYTC"/>
    <property type="match status" value="1"/>
</dbReference>
<accession>A0A381VZZ6</accession>
<dbReference type="GO" id="GO:0020037">
    <property type="term" value="F:heme binding"/>
    <property type="evidence" value="ECO:0007669"/>
    <property type="project" value="InterPro"/>
</dbReference>
<evidence type="ECO:0000313" key="5">
    <source>
        <dbReference type="EMBL" id="SVA45792.1"/>
    </source>
</evidence>
<sequence>VKRKLLLIVLAAFVGTASLVVAAVQDGWDVPEDAKVVESPFAADDEVIAEGATLYQRNCRMCHGESGKGDGPATARIKPAPPDITTAEAQDRMSDGEMFYKIT</sequence>
<dbReference type="Gene3D" id="1.10.760.10">
    <property type="entry name" value="Cytochrome c-like domain"/>
    <property type="match status" value="1"/>
</dbReference>
<dbReference type="GO" id="GO:0009055">
    <property type="term" value="F:electron transfer activity"/>
    <property type="evidence" value="ECO:0007669"/>
    <property type="project" value="InterPro"/>
</dbReference>
<feature type="non-terminal residue" evidence="5">
    <location>
        <position position="1"/>
    </location>
</feature>
<dbReference type="Pfam" id="PF00034">
    <property type="entry name" value="Cytochrom_C"/>
    <property type="match status" value="1"/>
</dbReference>
<evidence type="ECO:0000259" key="4">
    <source>
        <dbReference type="PROSITE" id="PS51007"/>
    </source>
</evidence>
<evidence type="ECO:0000256" key="3">
    <source>
        <dbReference type="ARBA" id="ARBA00023004"/>
    </source>
</evidence>
<dbReference type="InterPro" id="IPR009056">
    <property type="entry name" value="Cyt_c-like_dom"/>
</dbReference>
<dbReference type="EMBL" id="UINC01010278">
    <property type="protein sequence ID" value="SVA45792.1"/>
    <property type="molecule type" value="Genomic_DNA"/>
</dbReference>
<evidence type="ECO:0000256" key="1">
    <source>
        <dbReference type="ARBA" id="ARBA00022617"/>
    </source>
</evidence>